<evidence type="ECO:0000256" key="1">
    <source>
        <dbReference type="SAM" id="MobiDB-lite"/>
    </source>
</evidence>
<sequence length="642" mass="69532">MEAVDLRQDNNRCGGDAMSVAPAVKRELDLESGGGSPGRKRRKQAAPTRATPQQLAPPPLDLHAKMADIYKSALAFGELAIPAFDPLAAFRLLPRHEPPRIFNPEAYCDLCCKEFCNKYFLKTHRANKHGIYDGTEMQPAPPPPAQLSPPRRASDEESGGTPRRLSPDSARRAREAGFQPDALRRLGVVNPEAFCEICCKEYCNKYFLRTHRERRHGVPIRRSPIHDHSPPSATPPAGPLGTPLGTPLTTPLATPPALSVPPPDTPPRSHSLPPPLEPEEMAEVKRECEDELEAALRDGQTSPLNLIVEERGVSSPGSASEELRKLQTMISQLNELAAERLADEPNDPGPRPPSASPPPQDERRASSSGSSFCEICNKELCNKYFMRTHMQRMHGISLESGTQLGGVTCDICHKELCSKYFLRVHKHNTHGIPAPPAPAATAPAEPCPLCARRFRGPRALRAHLLAEHAPPARPPPPPPRPLDLLARDKPYACSYCPFTTDVLAFLFAHERAHAQQQANEPPDLPPEPPGSGGSIGDMETSDMGPESLEGGDGSESDATYSCSRCEFRAEGFAALEAHLRAAHGGAGALLAVPRAPQAPLTMQPFVVEEAGGALSLVPALVFLPVRRRATRRATVTLTLTPA</sequence>
<dbReference type="InterPro" id="IPR013087">
    <property type="entry name" value="Znf_C2H2_type"/>
</dbReference>
<feature type="compositionally biased region" description="Pro residues" evidence="1">
    <location>
        <begin position="347"/>
        <end position="359"/>
    </location>
</feature>
<feature type="domain" description="C2H2-type" evidence="2">
    <location>
        <begin position="447"/>
        <end position="468"/>
    </location>
</feature>
<feature type="compositionally biased region" description="Basic and acidic residues" evidence="1">
    <location>
        <begin position="165"/>
        <end position="174"/>
    </location>
</feature>
<reference evidence="3 4" key="1">
    <citation type="submission" date="2020-04" db="EMBL/GenBank/DDBJ databases">
        <authorList>
            <person name="Wallbank WR R."/>
            <person name="Pardo Diaz C."/>
            <person name="Kozak K."/>
            <person name="Martin S."/>
            <person name="Jiggins C."/>
            <person name="Moest M."/>
            <person name="Warren A I."/>
            <person name="Byers J.R.P. K."/>
            <person name="Montejo-Kovacevich G."/>
            <person name="Yen C E."/>
        </authorList>
    </citation>
    <scope>NUCLEOTIDE SEQUENCE [LARGE SCALE GENOMIC DNA]</scope>
</reference>
<evidence type="ECO:0000313" key="3">
    <source>
        <dbReference type="EMBL" id="CAB3255109.1"/>
    </source>
</evidence>
<feature type="region of interest" description="Disordered" evidence="1">
    <location>
        <begin position="221"/>
        <end position="290"/>
    </location>
</feature>
<feature type="region of interest" description="Disordered" evidence="1">
    <location>
        <begin position="132"/>
        <end position="174"/>
    </location>
</feature>
<feature type="region of interest" description="Disordered" evidence="1">
    <location>
        <begin position="342"/>
        <end position="368"/>
    </location>
</feature>
<keyword evidence="4" id="KW-1185">Reference proteome</keyword>
<feature type="compositionally biased region" description="Low complexity" evidence="1">
    <location>
        <begin position="239"/>
        <end position="257"/>
    </location>
</feature>
<dbReference type="AlphaFoldDB" id="A0A8S1BA61"/>
<feature type="region of interest" description="Disordered" evidence="1">
    <location>
        <begin position="1"/>
        <end position="59"/>
    </location>
</feature>
<feature type="domain" description="C2H2-type" evidence="2">
    <location>
        <begin position="409"/>
        <end position="430"/>
    </location>
</feature>
<dbReference type="SMART" id="SM00355">
    <property type="entry name" value="ZnF_C2H2"/>
    <property type="match status" value="7"/>
</dbReference>
<comment type="caution">
    <text evidence="3">The sequence shown here is derived from an EMBL/GenBank/DDBJ whole genome shotgun (WGS) entry which is preliminary data.</text>
</comment>
<feature type="compositionally biased region" description="Pro residues" evidence="1">
    <location>
        <begin position="258"/>
        <end position="276"/>
    </location>
</feature>
<proteinExistence type="predicted"/>
<feature type="region of interest" description="Disordered" evidence="1">
    <location>
        <begin position="514"/>
        <end position="555"/>
    </location>
</feature>
<dbReference type="PANTHER" id="PTHR21190">
    <property type="entry name" value="GH10077P"/>
    <property type="match status" value="1"/>
</dbReference>
<dbReference type="InterPro" id="IPR036236">
    <property type="entry name" value="Znf_C2H2_sf"/>
</dbReference>
<protein>
    <recommendedName>
        <fullName evidence="2">C2H2-type domain-containing protein</fullName>
    </recommendedName>
</protein>
<dbReference type="Gene3D" id="3.30.160.60">
    <property type="entry name" value="Classic Zinc Finger"/>
    <property type="match status" value="2"/>
</dbReference>
<evidence type="ECO:0000313" key="4">
    <source>
        <dbReference type="Proteomes" id="UP000494106"/>
    </source>
</evidence>
<accession>A0A8S1BA61</accession>
<dbReference type="PROSITE" id="PS00028">
    <property type="entry name" value="ZINC_FINGER_C2H2_1"/>
    <property type="match status" value="4"/>
</dbReference>
<gene>
    <name evidence="3" type="ORF">APLA_LOCUS14697</name>
</gene>
<name>A0A8S1BA61_ARCPL</name>
<evidence type="ECO:0000259" key="2">
    <source>
        <dbReference type="PROSITE" id="PS00028"/>
    </source>
</evidence>
<dbReference type="EMBL" id="CADEBC010000570">
    <property type="protein sequence ID" value="CAB3255109.1"/>
    <property type="molecule type" value="Genomic_DNA"/>
</dbReference>
<dbReference type="OrthoDB" id="10020956at2759"/>
<dbReference type="PANTHER" id="PTHR21190:SF1">
    <property type="entry name" value="GH10077P"/>
    <property type="match status" value="1"/>
</dbReference>
<feature type="domain" description="C2H2-type" evidence="2">
    <location>
        <begin position="373"/>
        <end position="394"/>
    </location>
</feature>
<dbReference type="SUPFAM" id="SSF57667">
    <property type="entry name" value="beta-beta-alpha zinc fingers"/>
    <property type="match status" value="1"/>
</dbReference>
<feature type="compositionally biased region" description="Basic and acidic residues" evidence="1">
    <location>
        <begin position="1"/>
        <end position="10"/>
    </location>
</feature>
<organism evidence="3 4">
    <name type="scientific">Arctia plantaginis</name>
    <name type="common">Wood tiger moth</name>
    <name type="synonym">Phalaena plantaginis</name>
    <dbReference type="NCBI Taxonomy" id="874455"/>
    <lineage>
        <taxon>Eukaryota</taxon>
        <taxon>Metazoa</taxon>
        <taxon>Ecdysozoa</taxon>
        <taxon>Arthropoda</taxon>
        <taxon>Hexapoda</taxon>
        <taxon>Insecta</taxon>
        <taxon>Pterygota</taxon>
        <taxon>Neoptera</taxon>
        <taxon>Endopterygota</taxon>
        <taxon>Lepidoptera</taxon>
        <taxon>Glossata</taxon>
        <taxon>Ditrysia</taxon>
        <taxon>Noctuoidea</taxon>
        <taxon>Erebidae</taxon>
        <taxon>Arctiinae</taxon>
        <taxon>Arctia</taxon>
    </lineage>
</organism>
<dbReference type="Proteomes" id="UP000494106">
    <property type="component" value="Unassembled WGS sequence"/>
</dbReference>
<feature type="domain" description="C2H2-type" evidence="2">
    <location>
        <begin position="108"/>
        <end position="129"/>
    </location>
</feature>